<dbReference type="PANTHER" id="PTHR36974">
    <property type="entry name" value="MEMBRANE PROTEIN-RELATED"/>
    <property type="match status" value="1"/>
</dbReference>
<evidence type="ECO:0000256" key="1">
    <source>
        <dbReference type="SAM" id="Phobius"/>
    </source>
</evidence>
<evidence type="ECO:0000313" key="2">
    <source>
        <dbReference type="EMBL" id="GAA4197134.1"/>
    </source>
</evidence>
<proteinExistence type="predicted"/>
<dbReference type="Proteomes" id="UP001501772">
    <property type="component" value="Unassembled WGS sequence"/>
</dbReference>
<dbReference type="EMBL" id="BAABBY010000001">
    <property type="protein sequence ID" value="GAA4197134.1"/>
    <property type="molecule type" value="Genomic_DNA"/>
</dbReference>
<comment type="caution">
    <text evidence="2">The sequence shown here is derived from an EMBL/GenBank/DDBJ whole genome shotgun (WGS) entry which is preliminary data.</text>
</comment>
<sequence>MYYLNRIKVKEENIKTTARILLGAGLIAAGIGHLTFARKPFRAQVPDWVPLKKDDTVVYSGLVEIALGTALVVTPKKYEDTAGKIAAGLFVGVFPGNISQYTHKRSAFGLNTDGKRFLRLFFQPVLVYWALKSTEKSKIRL</sequence>
<feature type="transmembrane region" description="Helical" evidence="1">
    <location>
        <begin position="20"/>
        <end position="37"/>
    </location>
</feature>
<evidence type="ECO:0000313" key="3">
    <source>
        <dbReference type="Proteomes" id="UP001501772"/>
    </source>
</evidence>
<feature type="transmembrane region" description="Helical" evidence="1">
    <location>
        <begin position="57"/>
        <end position="74"/>
    </location>
</feature>
<name>A0ABP8B3N4_9SPHI</name>
<dbReference type="PANTHER" id="PTHR36974:SF1">
    <property type="entry name" value="DOXX FAMILY MEMBRANE PROTEIN"/>
    <property type="match status" value="1"/>
</dbReference>
<keyword evidence="1" id="KW-0472">Membrane</keyword>
<gene>
    <name evidence="2" type="ORF">GCM10022289_03920</name>
</gene>
<organism evidence="2 3">
    <name type="scientific">Pedobacter jeongneungensis</name>
    <dbReference type="NCBI Taxonomy" id="947309"/>
    <lineage>
        <taxon>Bacteria</taxon>
        <taxon>Pseudomonadati</taxon>
        <taxon>Bacteroidota</taxon>
        <taxon>Sphingobacteriia</taxon>
        <taxon>Sphingobacteriales</taxon>
        <taxon>Sphingobacteriaceae</taxon>
        <taxon>Pedobacter</taxon>
    </lineage>
</organism>
<accession>A0ABP8B3N4</accession>
<keyword evidence="3" id="KW-1185">Reference proteome</keyword>
<keyword evidence="1" id="KW-0812">Transmembrane</keyword>
<reference evidence="3" key="1">
    <citation type="journal article" date="2019" name="Int. J. Syst. Evol. Microbiol.">
        <title>The Global Catalogue of Microorganisms (GCM) 10K type strain sequencing project: providing services to taxonomists for standard genome sequencing and annotation.</title>
        <authorList>
            <consortium name="The Broad Institute Genomics Platform"/>
            <consortium name="The Broad Institute Genome Sequencing Center for Infectious Disease"/>
            <person name="Wu L."/>
            <person name="Ma J."/>
        </authorList>
    </citation>
    <scope>NUCLEOTIDE SEQUENCE [LARGE SCALE GENOMIC DNA]</scope>
    <source>
        <strain evidence="3">JCM 17626</strain>
    </source>
</reference>
<keyword evidence="1" id="KW-1133">Transmembrane helix</keyword>
<protein>
    <submittedName>
        <fullName evidence="2">Membrane protein</fullName>
    </submittedName>
</protein>